<accession>A0A6P0HPE1</accession>
<organism evidence="1 2">
    <name type="scientific">Nocardioides zeae</name>
    <dbReference type="NCBI Taxonomy" id="1457234"/>
    <lineage>
        <taxon>Bacteria</taxon>
        <taxon>Bacillati</taxon>
        <taxon>Actinomycetota</taxon>
        <taxon>Actinomycetes</taxon>
        <taxon>Propionibacteriales</taxon>
        <taxon>Nocardioidaceae</taxon>
        <taxon>Nocardioides</taxon>
    </lineage>
</organism>
<gene>
    <name evidence="1" type="ORF">G3T38_14430</name>
</gene>
<sequence length="118" mass="12522">MSDVVLDDERVALVRAAIGRLTERLAQCADGIAAVPSRSFGGSAVGIEAAAQRAGALRTQELELRSVVQYLDEVLGAFDAVADDVRTSDEHASDLLHEVLITLSTVADRVGRSAREAF</sequence>
<keyword evidence="2" id="KW-1185">Reference proteome</keyword>
<protein>
    <submittedName>
        <fullName evidence="1">Uncharacterized protein</fullName>
    </submittedName>
</protein>
<comment type="caution">
    <text evidence="1">The sequence shown here is derived from an EMBL/GenBank/DDBJ whole genome shotgun (WGS) entry which is preliminary data.</text>
</comment>
<dbReference type="AlphaFoldDB" id="A0A6P0HPE1"/>
<proteinExistence type="predicted"/>
<name>A0A6P0HPE1_9ACTN</name>
<dbReference type="Proteomes" id="UP000468687">
    <property type="component" value="Unassembled WGS sequence"/>
</dbReference>
<dbReference type="EMBL" id="JAAGXA010000010">
    <property type="protein sequence ID" value="NEN79475.1"/>
    <property type="molecule type" value="Genomic_DNA"/>
</dbReference>
<evidence type="ECO:0000313" key="1">
    <source>
        <dbReference type="EMBL" id="NEN79475.1"/>
    </source>
</evidence>
<reference evidence="1 2" key="1">
    <citation type="journal article" date="2014" name="Int. J. Syst. Evol. Microbiol.">
        <title>Nocardioides zeae sp. nov., isolated from the stem of Zea mays.</title>
        <authorList>
            <person name="Glaeser S.P."/>
            <person name="McInroy J.A."/>
            <person name="Busse H.J."/>
            <person name="Kampfer P."/>
        </authorList>
    </citation>
    <scope>NUCLEOTIDE SEQUENCE [LARGE SCALE GENOMIC DNA]</scope>
    <source>
        <strain evidence="1 2">JCM 30728</strain>
    </source>
</reference>
<evidence type="ECO:0000313" key="2">
    <source>
        <dbReference type="Proteomes" id="UP000468687"/>
    </source>
</evidence>
<dbReference type="RefSeq" id="WP_163773029.1">
    <property type="nucleotide sequence ID" value="NZ_JAAGXA010000010.1"/>
</dbReference>